<dbReference type="InterPro" id="IPR039277">
    <property type="entry name" value="VOZ1/VOZ2"/>
</dbReference>
<proteinExistence type="predicted"/>
<dbReference type="GO" id="GO:0005634">
    <property type="term" value="C:nucleus"/>
    <property type="evidence" value="ECO:0007669"/>
    <property type="project" value="TreeGrafter"/>
</dbReference>
<dbReference type="EMBL" id="CP144691">
    <property type="protein sequence ID" value="WVY92895.1"/>
    <property type="molecule type" value="Genomic_DNA"/>
</dbReference>
<keyword evidence="2" id="KW-1185">Reference proteome</keyword>
<dbReference type="GO" id="GO:0045893">
    <property type="term" value="P:positive regulation of DNA-templated transcription"/>
    <property type="evidence" value="ECO:0007669"/>
    <property type="project" value="TreeGrafter"/>
</dbReference>
<name>A0AAQ3ML82_VIGMU</name>
<dbReference type="Proteomes" id="UP001374535">
    <property type="component" value="Chromosome 10"/>
</dbReference>
<evidence type="ECO:0000313" key="1">
    <source>
        <dbReference type="EMBL" id="WVY92895.1"/>
    </source>
</evidence>
<dbReference type="PANTHER" id="PTHR33873:SF1">
    <property type="entry name" value="TRANSCRIPTION FACTOR VOZ1"/>
    <property type="match status" value="1"/>
</dbReference>
<gene>
    <name evidence="1" type="ORF">V8G54_031983</name>
</gene>
<accession>A0AAQ3ML82</accession>
<sequence length="431" mass="48850">MVLGVVPPRAVGKGRAKDLVVPFRCDQLLPCLCLCLFVFGISVYASSPTRLRLLPRHKEDFKLAEDEKNVVEHMFDQQLTDSALKLSCRATLANWNLVYAFDWEKQAESAQLIVEVEHILVNAQEGDQYLKRQKEELEETCLKSRNQEVEEIIVKLKEQLNKVMAFNRNLGEVGCNVRHERDTLAAKLQAQNLQIDEMHKAIYEEHSRGFKKAMRQIPYLLNVFIEGFDFDVMKDIYQGEFVPLKDIPDEEFEAKIPTEEVAEEAVAEKEVTEEEVVEEEMVGEEFAEEDGGFCEESGVPHISSYLPRACPPPFAFLGPKCALWDCPRPIQGLDWCQDYCSSFHAALALNEGPPGMTPVLRPGGIGLKDNLLFAALSAKAHEKVVGIPECEGAATAKSPWNAPDLGKCWKHRWREQRLNPKDIKLTLAQYY</sequence>
<dbReference type="GO" id="GO:0043565">
    <property type="term" value="F:sequence-specific DNA binding"/>
    <property type="evidence" value="ECO:0007669"/>
    <property type="project" value="TreeGrafter"/>
</dbReference>
<protein>
    <submittedName>
        <fullName evidence="1">Uncharacterized protein</fullName>
    </submittedName>
</protein>
<dbReference type="AlphaFoldDB" id="A0AAQ3ML82"/>
<evidence type="ECO:0000313" key="2">
    <source>
        <dbReference type="Proteomes" id="UP001374535"/>
    </source>
</evidence>
<dbReference type="GO" id="GO:0048578">
    <property type="term" value="P:positive regulation of long-day photoperiodism, flowering"/>
    <property type="evidence" value="ECO:0007669"/>
    <property type="project" value="InterPro"/>
</dbReference>
<dbReference type="PANTHER" id="PTHR33873">
    <property type="entry name" value="TRANSCRIPTION FACTOR VOZ1"/>
    <property type="match status" value="1"/>
</dbReference>
<organism evidence="1 2">
    <name type="scientific">Vigna mungo</name>
    <name type="common">Black gram</name>
    <name type="synonym">Phaseolus mungo</name>
    <dbReference type="NCBI Taxonomy" id="3915"/>
    <lineage>
        <taxon>Eukaryota</taxon>
        <taxon>Viridiplantae</taxon>
        <taxon>Streptophyta</taxon>
        <taxon>Embryophyta</taxon>
        <taxon>Tracheophyta</taxon>
        <taxon>Spermatophyta</taxon>
        <taxon>Magnoliopsida</taxon>
        <taxon>eudicotyledons</taxon>
        <taxon>Gunneridae</taxon>
        <taxon>Pentapetalae</taxon>
        <taxon>rosids</taxon>
        <taxon>fabids</taxon>
        <taxon>Fabales</taxon>
        <taxon>Fabaceae</taxon>
        <taxon>Papilionoideae</taxon>
        <taxon>50 kb inversion clade</taxon>
        <taxon>NPAAA clade</taxon>
        <taxon>indigoferoid/millettioid clade</taxon>
        <taxon>Phaseoleae</taxon>
        <taxon>Vigna</taxon>
    </lineage>
</organism>
<reference evidence="1 2" key="1">
    <citation type="journal article" date="2023" name="Life. Sci Alliance">
        <title>Evolutionary insights into 3D genome organization and epigenetic landscape of Vigna mungo.</title>
        <authorList>
            <person name="Junaid A."/>
            <person name="Singh B."/>
            <person name="Bhatia S."/>
        </authorList>
    </citation>
    <scope>NUCLEOTIDE SEQUENCE [LARGE SCALE GENOMIC DNA]</scope>
    <source>
        <strain evidence="1">Urdbean</strain>
    </source>
</reference>